<reference evidence="1 2" key="1">
    <citation type="journal article" date="2010" name="J. Bacteriol.">
        <title>Complete Genome Sequence of Cronobacter turicensis LMG 23827, a foodborne pathogen causing deaths in neonates.</title>
        <authorList>
            <person name="Stephan R."/>
            <person name="Lehner A."/>
            <person name="Tischler P."/>
            <person name="Rattei T."/>
        </authorList>
    </citation>
    <scope>NUCLEOTIDE SEQUENCE [LARGE SCALE GENOMIC DNA]</scope>
    <source>
        <strain evidence="2">DSM 18703 / CCUG 55852 / LMG 23827 / z3032</strain>
    </source>
</reference>
<evidence type="ECO:0000313" key="1">
    <source>
        <dbReference type="EMBL" id="CBA30333.1"/>
    </source>
</evidence>
<proteinExistence type="predicted"/>
<accession>C9Y2R2</accession>
<name>C9Y2R2_CROTZ</name>
<reference evidence="2" key="2">
    <citation type="journal article" date="2011" name="J. Bacteriol.">
        <title>Complete genome sequence of Cronobacter turicensis LMG 23827, a food-borne pathogen causing deaths in neonates.</title>
        <authorList>
            <person name="Stephan R."/>
            <person name="Lehner A."/>
            <person name="Tischler P."/>
            <person name="Rattei T."/>
        </authorList>
    </citation>
    <scope>NUCLEOTIDE SEQUENCE [LARGE SCALE GENOMIC DNA]</scope>
    <source>
        <strain evidence="2">DSM 18703 / CCUG 55852 / LMG 23827 / z3032</strain>
    </source>
</reference>
<dbReference type="HOGENOM" id="CLU_3268835_0_0_6"/>
<evidence type="ECO:0000313" key="2">
    <source>
        <dbReference type="Proteomes" id="UP000002069"/>
    </source>
</evidence>
<dbReference type="KEGG" id="ctu:CTU_18630"/>
<sequence length="41" mass="4951">MNGIKKHLTAVLAWHRKRCGKNGESFKQIENFKFSDKFRIW</sequence>
<organism evidence="1 2">
    <name type="scientific">Cronobacter turicensis (strain DSM 18703 / CCUG 55852 / LMG 23827 / z3032)</name>
    <dbReference type="NCBI Taxonomy" id="693216"/>
    <lineage>
        <taxon>Bacteria</taxon>
        <taxon>Pseudomonadati</taxon>
        <taxon>Pseudomonadota</taxon>
        <taxon>Gammaproteobacteria</taxon>
        <taxon>Enterobacterales</taxon>
        <taxon>Enterobacteriaceae</taxon>
        <taxon>Cronobacter</taxon>
    </lineage>
</organism>
<dbReference type="AlphaFoldDB" id="C9Y2R2"/>
<keyword evidence="2" id="KW-1185">Reference proteome</keyword>
<dbReference type="Proteomes" id="UP000002069">
    <property type="component" value="Chromosome"/>
</dbReference>
<protein>
    <submittedName>
        <fullName evidence="1">Uncharacterized protein</fullName>
    </submittedName>
</protein>
<dbReference type="EMBL" id="FN543093">
    <property type="protein sequence ID" value="CBA30333.1"/>
    <property type="molecule type" value="Genomic_DNA"/>
</dbReference>
<gene>
    <name evidence="1" type="ordered locus">Ctu_18630</name>
</gene>